<feature type="compositionally biased region" description="Pro residues" evidence="1">
    <location>
        <begin position="181"/>
        <end position="190"/>
    </location>
</feature>
<proteinExistence type="predicted"/>
<dbReference type="OrthoDB" id="10572202at2759"/>
<feature type="region of interest" description="Disordered" evidence="1">
    <location>
        <begin position="53"/>
        <end position="100"/>
    </location>
</feature>
<dbReference type="STRING" id="60517.A0A0R3WAJ4"/>
<keyword evidence="2" id="KW-1133">Transmembrane helix</keyword>
<dbReference type="EMBL" id="UYRS01018641">
    <property type="protein sequence ID" value="VDK38646.1"/>
    <property type="molecule type" value="Genomic_DNA"/>
</dbReference>
<keyword evidence="4" id="KW-1185">Reference proteome</keyword>
<sequence>ARKKIEQYVEESSIPIPKHFNEELRIRLAAQFKAVERHVVTSSRCESAAYEMEEEEKKPKFFPNQLKLKHERPKKKEPQGVEVETLSQQPKPKRSKKRLVCTLDPFPDISRISLIGVDLPPKDGSCSPHSLPCSNQGFNQVESSDRTSTSKCSTRSKLQVPKDSVLSGREEILRSPAIGPSSPPPAPSPPFNNNQEPSQELKSVSSNKDPELNPQLAYEKITTQTNEHPNPNAFATGQNSSELVGEKIEGTKFCETQPTFELPIQVIPEFIPQNSPALPVCIAQEPRSNGAAKGPSEATTRLGRALLLLILSIIATPISILLYLRNWITPSVPEDRINLQSLGIEMADDAIQLRMFN</sequence>
<reference evidence="5" key="1">
    <citation type="submission" date="2017-02" db="UniProtKB">
        <authorList>
            <consortium name="WormBaseParasite"/>
        </authorList>
    </citation>
    <scope>IDENTIFICATION</scope>
</reference>
<protein>
    <submittedName>
        <fullName evidence="5">Lamina-associated polypeptide 2</fullName>
    </submittedName>
</protein>
<feature type="compositionally biased region" description="Polar residues" evidence="1">
    <location>
        <begin position="191"/>
        <end position="207"/>
    </location>
</feature>
<feature type="compositionally biased region" description="Low complexity" evidence="1">
    <location>
        <begin position="146"/>
        <end position="157"/>
    </location>
</feature>
<evidence type="ECO:0000256" key="2">
    <source>
        <dbReference type="SAM" id="Phobius"/>
    </source>
</evidence>
<evidence type="ECO:0000313" key="3">
    <source>
        <dbReference type="EMBL" id="VDK38646.1"/>
    </source>
</evidence>
<feature type="compositionally biased region" description="Polar residues" evidence="1">
    <location>
        <begin position="132"/>
        <end position="142"/>
    </location>
</feature>
<organism evidence="5">
    <name type="scientific">Taenia asiatica</name>
    <name type="common">Asian tapeworm</name>
    <dbReference type="NCBI Taxonomy" id="60517"/>
    <lineage>
        <taxon>Eukaryota</taxon>
        <taxon>Metazoa</taxon>
        <taxon>Spiralia</taxon>
        <taxon>Lophotrochozoa</taxon>
        <taxon>Platyhelminthes</taxon>
        <taxon>Cestoda</taxon>
        <taxon>Eucestoda</taxon>
        <taxon>Cyclophyllidea</taxon>
        <taxon>Taeniidae</taxon>
        <taxon>Taenia</taxon>
    </lineage>
</organism>
<keyword evidence="2" id="KW-0812">Transmembrane</keyword>
<evidence type="ECO:0000256" key="1">
    <source>
        <dbReference type="SAM" id="MobiDB-lite"/>
    </source>
</evidence>
<name>A0A0R3WAJ4_TAEAS</name>
<reference evidence="3 4" key="2">
    <citation type="submission" date="2018-11" db="EMBL/GenBank/DDBJ databases">
        <authorList>
            <consortium name="Pathogen Informatics"/>
        </authorList>
    </citation>
    <scope>NUCLEOTIDE SEQUENCE [LARGE SCALE GENOMIC DNA]</scope>
</reference>
<gene>
    <name evidence="3" type="ORF">TASK_LOCUS7582</name>
</gene>
<evidence type="ECO:0000313" key="4">
    <source>
        <dbReference type="Proteomes" id="UP000282613"/>
    </source>
</evidence>
<dbReference type="AlphaFoldDB" id="A0A0R3WAJ4"/>
<accession>A0A0R3WAJ4</accession>
<dbReference type="Proteomes" id="UP000282613">
    <property type="component" value="Unassembled WGS sequence"/>
</dbReference>
<dbReference type="WBParaSite" id="TASK_0000758101-mRNA-1">
    <property type="protein sequence ID" value="TASK_0000758101-mRNA-1"/>
    <property type="gene ID" value="TASK_0000758101"/>
</dbReference>
<keyword evidence="2" id="KW-0472">Membrane</keyword>
<evidence type="ECO:0000313" key="5">
    <source>
        <dbReference type="WBParaSite" id="TASK_0000758101-mRNA-1"/>
    </source>
</evidence>
<feature type="transmembrane region" description="Helical" evidence="2">
    <location>
        <begin position="305"/>
        <end position="324"/>
    </location>
</feature>
<feature type="region of interest" description="Disordered" evidence="1">
    <location>
        <begin position="119"/>
        <end position="211"/>
    </location>
</feature>